<sequence length="313" mass="33219">MAAPEEEAAAAAESEGGGEGGDEEALRRLEALVTDLYHFRDTLTPRDPGRDPADPKNDPSTDPLVAEMEKTVKLMEEIQVSPEGRGRALVLRARALGVAPEVGGARAELALGHALKLDPALGAAWRQLGEQRWRRGDLRGARDAFGGALQQERVDPAAAANPDLHLNRATLLQYLERFQGALEGLARAAELAPGWDEPRKRHGNLLEFLTRLCGLLESRDGGGAVAAVTVYNATPTWGVSVGDALGVAEPVLTQHLHVHQGQTFSFLGIRVSSPLSLVVNGKRPPASALAPPRLAVSNLSTPPEEATPPSSAR</sequence>
<keyword evidence="4" id="KW-1185">Reference proteome</keyword>
<proteinExistence type="predicted"/>
<feature type="region of interest" description="Disordered" evidence="1">
    <location>
        <begin position="1"/>
        <end position="25"/>
    </location>
</feature>
<dbReference type="SUPFAM" id="SSF48452">
    <property type="entry name" value="TPR-like"/>
    <property type="match status" value="1"/>
</dbReference>
<reference evidence="3" key="1">
    <citation type="submission" date="2019-04" db="EMBL/GenBank/DDBJ databases">
        <title>Genome assembly of Zosterops borbonicus 15179.</title>
        <authorList>
            <person name="Leroy T."/>
            <person name="Anselmetti Y."/>
            <person name="Tilak M.-K."/>
            <person name="Nabholz B."/>
        </authorList>
    </citation>
    <scope>NUCLEOTIDE SEQUENCE</scope>
    <source>
        <strain evidence="3">HGM_15179</strain>
        <tissue evidence="3">Muscle</tissue>
    </source>
</reference>
<feature type="region of interest" description="Disordered" evidence="1">
    <location>
        <begin position="40"/>
        <end position="63"/>
    </location>
</feature>
<dbReference type="Gene3D" id="1.25.40.10">
    <property type="entry name" value="Tetratricopeptide repeat domain"/>
    <property type="match status" value="2"/>
</dbReference>
<dbReference type="OrthoDB" id="423589at2759"/>
<feature type="domain" description="Tetratricopeptide repeat protein 5 OB fold" evidence="2">
    <location>
        <begin position="220"/>
        <end position="290"/>
    </location>
</feature>
<name>A0A8K1FZH1_9PASS</name>
<evidence type="ECO:0000313" key="4">
    <source>
        <dbReference type="Proteomes" id="UP000796761"/>
    </source>
</evidence>
<gene>
    <name evidence="3" type="ORF">HGM15179_018184</name>
</gene>
<accession>A0A8K1FZH1</accession>
<evidence type="ECO:0000259" key="2">
    <source>
        <dbReference type="Pfam" id="PF16669"/>
    </source>
</evidence>
<dbReference type="InterPro" id="IPR038645">
    <property type="entry name" value="TTC5_OB_sf"/>
</dbReference>
<dbReference type="AlphaFoldDB" id="A0A8K1FZH1"/>
<protein>
    <recommendedName>
        <fullName evidence="2">Tetratricopeptide repeat protein 5 OB fold domain-containing protein</fullName>
    </recommendedName>
</protein>
<organism evidence="3 4">
    <name type="scientific">Zosterops borbonicus</name>
    <dbReference type="NCBI Taxonomy" id="364589"/>
    <lineage>
        <taxon>Eukaryota</taxon>
        <taxon>Metazoa</taxon>
        <taxon>Chordata</taxon>
        <taxon>Craniata</taxon>
        <taxon>Vertebrata</taxon>
        <taxon>Euteleostomi</taxon>
        <taxon>Archelosauria</taxon>
        <taxon>Archosauria</taxon>
        <taxon>Dinosauria</taxon>
        <taxon>Saurischia</taxon>
        <taxon>Theropoda</taxon>
        <taxon>Coelurosauria</taxon>
        <taxon>Aves</taxon>
        <taxon>Neognathae</taxon>
        <taxon>Neoaves</taxon>
        <taxon>Telluraves</taxon>
        <taxon>Australaves</taxon>
        <taxon>Passeriformes</taxon>
        <taxon>Sylvioidea</taxon>
        <taxon>Zosteropidae</taxon>
        <taxon>Zosterops</taxon>
    </lineage>
</organism>
<dbReference type="InterPro" id="IPR032076">
    <property type="entry name" value="TTC5_OB"/>
</dbReference>
<dbReference type="InterPro" id="IPR011990">
    <property type="entry name" value="TPR-like_helical_dom_sf"/>
</dbReference>
<evidence type="ECO:0000256" key="1">
    <source>
        <dbReference type="SAM" id="MobiDB-lite"/>
    </source>
</evidence>
<comment type="caution">
    <text evidence="3">The sequence shown here is derived from an EMBL/GenBank/DDBJ whole genome shotgun (WGS) entry which is preliminary data.</text>
</comment>
<feature type="region of interest" description="Disordered" evidence="1">
    <location>
        <begin position="282"/>
        <end position="313"/>
    </location>
</feature>
<dbReference type="EMBL" id="SWJQ01001206">
    <property type="protein sequence ID" value="TRZ08924.1"/>
    <property type="molecule type" value="Genomic_DNA"/>
</dbReference>
<evidence type="ECO:0000313" key="3">
    <source>
        <dbReference type="EMBL" id="TRZ08924.1"/>
    </source>
</evidence>
<dbReference type="Proteomes" id="UP000796761">
    <property type="component" value="Unassembled WGS sequence"/>
</dbReference>
<dbReference type="Gene3D" id="2.40.50.550">
    <property type="match status" value="1"/>
</dbReference>
<feature type="compositionally biased region" description="Low complexity" evidence="1">
    <location>
        <begin position="283"/>
        <end position="313"/>
    </location>
</feature>
<feature type="compositionally biased region" description="Basic and acidic residues" evidence="1">
    <location>
        <begin position="40"/>
        <end position="59"/>
    </location>
</feature>
<dbReference type="Pfam" id="PF16669">
    <property type="entry name" value="TTC5_OB"/>
    <property type="match status" value="1"/>
</dbReference>